<evidence type="ECO:0000256" key="4">
    <source>
        <dbReference type="ARBA" id="ARBA00022692"/>
    </source>
</evidence>
<keyword evidence="10 13" id="KW-0472">Membrane</keyword>
<keyword evidence="8" id="KW-0408">Iron</keyword>
<accession>A0ABQ7QY53</accession>
<reference evidence="15 16" key="1">
    <citation type="submission" date="2021-06" db="EMBL/GenBank/DDBJ databases">
        <title>A haploid diamondback moth (Plutella xylostella L.) genome assembly resolves 31 chromosomes and identifies a diamide resistance mutation.</title>
        <authorList>
            <person name="Ward C.M."/>
            <person name="Perry K.D."/>
            <person name="Baker G."/>
            <person name="Powis K."/>
            <person name="Heckel D.G."/>
            <person name="Baxter S.W."/>
        </authorList>
    </citation>
    <scope>NUCLEOTIDE SEQUENCE [LARGE SCALE GENOMIC DNA]</scope>
    <source>
        <strain evidence="15 16">LV</strain>
        <tissue evidence="15">Single pupa</tissue>
    </source>
</reference>
<proteinExistence type="inferred from homology"/>
<protein>
    <recommendedName>
        <fullName evidence="14">Fatty acid desaturase domain-containing protein</fullName>
    </recommendedName>
</protein>
<feature type="transmembrane region" description="Helical" evidence="13">
    <location>
        <begin position="246"/>
        <end position="269"/>
    </location>
</feature>
<feature type="transmembrane region" description="Helical" evidence="13">
    <location>
        <begin position="79"/>
        <end position="101"/>
    </location>
</feature>
<evidence type="ECO:0000256" key="5">
    <source>
        <dbReference type="ARBA" id="ARBA00022832"/>
    </source>
</evidence>
<evidence type="ECO:0000256" key="8">
    <source>
        <dbReference type="ARBA" id="ARBA00023004"/>
    </source>
</evidence>
<keyword evidence="9" id="KW-0443">Lipid metabolism</keyword>
<feature type="domain" description="Fatty acid desaturase" evidence="14">
    <location>
        <begin position="108"/>
        <end position="310"/>
    </location>
</feature>
<dbReference type="EMBL" id="JAHIBW010000006">
    <property type="protein sequence ID" value="KAG7309978.1"/>
    <property type="molecule type" value="Genomic_DNA"/>
</dbReference>
<dbReference type="InterPro" id="IPR015876">
    <property type="entry name" value="Acyl-CoA_DS"/>
</dbReference>
<sequence length="428" mass="49319">MAHYYLRTLIRVSQPASEVLRKFITMTATELRSLTNNNLTKIKAEFENNQKVREINGFVSSKTIGTDYSYKHEIVWKNAIGFLILHILCLWGVLIAVTGNVQFITLLWAYVVLFISAEGITVGAHRYYTHRTFKARPLLQAILLTAQTMAGQNSMFIWCRDHRLHHRYSDTDGDPHNAKRGFFFSHVGWLMTKKHPLVMELGRRLDMSDLQDDWMVQFQKKYYYPLYVLFAILIPVWVPVHFFGESWFHSLMVVYFARYVIMLNGTWLVNSAAHIYGTRPYDQNLQPVESWIVSLIAFGEGWHNYHHAFPWDYKAAELGGFINPSTHVIHFFEKLGLAYDLKSASPEMVKNRIIKTGDGTHYVLGYPENKAAVTTSFGPVHPLNPTYTAVYTAPEVNLKQEGLPLFHEKDIMSASWDDGMRQRNVGSG</sequence>
<evidence type="ECO:0000256" key="1">
    <source>
        <dbReference type="ARBA" id="ARBA00004141"/>
    </source>
</evidence>
<feature type="transmembrane region" description="Helical" evidence="13">
    <location>
        <begin position="222"/>
        <end position="240"/>
    </location>
</feature>
<feature type="transmembrane region" description="Helical" evidence="13">
    <location>
        <begin position="107"/>
        <end position="128"/>
    </location>
</feature>
<evidence type="ECO:0000256" key="10">
    <source>
        <dbReference type="ARBA" id="ARBA00023136"/>
    </source>
</evidence>
<comment type="domain">
    <text evidence="12">The histidine box domains are involved in binding the catalytic metal ions.</text>
</comment>
<comment type="cofactor">
    <cofactor evidence="12">
        <name>Fe(2+)</name>
        <dbReference type="ChEBI" id="CHEBI:29033"/>
    </cofactor>
</comment>
<dbReference type="PANTHER" id="PTHR11351:SF92">
    <property type="entry name" value="ACYL-COA DESATURASE 2-LIKE PROTEIN"/>
    <property type="match status" value="1"/>
</dbReference>
<dbReference type="Pfam" id="PF00487">
    <property type="entry name" value="FA_desaturase"/>
    <property type="match status" value="1"/>
</dbReference>
<evidence type="ECO:0000256" key="13">
    <source>
        <dbReference type="SAM" id="Phobius"/>
    </source>
</evidence>
<keyword evidence="4 12" id="KW-0812">Transmembrane</keyword>
<evidence type="ECO:0000256" key="12">
    <source>
        <dbReference type="RuleBase" id="RU000581"/>
    </source>
</evidence>
<evidence type="ECO:0000313" key="16">
    <source>
        <dbReference type="Proteomes" id="UP000823941"/>
    </source>
</evidence>
<gene>
    <name evidence="15" type="ORF">JYU34_004501</name>
</gene>
<dbReference type="InterPro" id="IPR005804">
    <property type="entry name" value="FA_desaturase_dom"/>
</dbReference>
<dbReference type="Proteomes" id="UP000823941">
    <property type="component" value="Chromosome 6"/>
</dbReference>
<organism evidence="15 16">
    <name type="scientific">Plutella xylostella</name>
    <name type="common">Diamondback moth</name>
    <name type="synonym">Plutella maculipennis</name>
    <dbReference type="NCBI Taxonomy" id="51655"/>
    <lineage>
        <taxon>Eukaryota</taxon>
        <taxon>Metazoa</taxon>
        <taxon>Ecdysozoa</taxon>
        <taxon>Arthropoda</taxon>
        <taxon>Hexapoda</taxon>
        <taxon>Insecta</taxon>
        <taxon>Pterygota</taxon>
        <taxon>Neoptera</taxon>
        <taxon>Endopterygota</taxon>
        <taxon>Lepidoptera</taxon>
        <taxon>Glossata</taxon>
        <taxon>Ditrysia</taxon>
        <taxon>Yponomeutoidea</taxon>
        <taxon>Plutellidae</taxon>
        <taxon>Plutella</taxon>
    </lineage>
</organism>
<evidence type="ECO:0000259" key="14">
    <source>
        <dbReference type="Pfam" id="PF00487"/>
    </source>
</evidence>
<evidence type="ECO:0000256" key="11">
    <source>
        <dbReference type="ARBA" id="ARBA00023160"/>
    </source>
</evidence>
<evidence type="ECO:0000256" key="2">
    <source>
        <dbReference type="ARBA" id="ARBA00009295"/>
    </source>
</evidence>
<evidence type="ECO:0000256" key="3">
    <source>
        <dbReference type="ARBA" id="ARBA00022516"/>
    </source>
</evidence>
<evidence type="ECO:0000313" key="15">
    <source>
        <dbReference type="EMBL" id="KAG7309978.1"/>
    </source>
</evidence>
<evidence type="ECO:0000256" key="6">
    <source>
        <dbReference type="ARBA" id="ARBA00022989"/>
    </source>
</evidence>
<comment type="caution">
    <text evidence="15">The sequence shown here is derived from an EMBL/GenBank/DDBJ whole genome shotgun (WGS) entry which is preliminary data.</text>
</comment>
<keyword evidence="11 12" id="KW-0275">Fatty acid biosynthesis</keyword>
<dbReference type="PRINTS" id="PR00075">
    <property type="entry name" value="FACDDSATRASE"/>
</dbReference>
<comment type="subcellular location">
    <subcellularLocation>
        <location evidence="1">Membrane</location>
        <topology evidence="1">Multi-pass membrane protein</topology>
    </subcellularLocation>
</comment>
<comment type="similarity">
    <text evidence="2 12">Belongs to the fatty acid desaturase type 1 family.</text>
</comment>
<keyword evidence="7 12" id="KW-0560">Oxidoreductase</keyword>
<evidence type="ECO:0000256" key="7">
    <source>
        <dbReference type="ARBA" id="ARBA00023002"/>
    </source>
</evidence>
<evidence type="ECO:0000256" key="9">
    <source>
        <dbReference type="ARBA" id="ARBA00023098"/>
    </source>
</evidence>
<keyword evidence="3 12" id="KW-0444">Lipid biosynthesis</keyword>
<dbReference type="CDD" id="cd03505">
    <property type="entry name" value="Delta9-FADS-like"/>
    <property type="match status" value="1"/>
</dbReference>
<keyword evidence="16" id="KW-1185">Reference proteome</keyword>
<keyword evidence="5" id="KW-0276">Fatty acid metabolism</keyword>
<dbReference type="PANTHER" id="PTHR11351">
    <property type="entry name" value="ACYL-COA DESATURASE"/>
    <property type="match status" value="1"/>
</dbReference>
<keyword evidence="6 13" id="KW-1133">Transmembrane helix</keyword>
<name>A0ABQ7QY53_PLUXY</name>